<organism evidence="2 3">
    <name type="scientific">Microdochium bolleyi</name>
    <dbReference type="NCBI Taxonomy" id="196109"/>
    <lineage>
        <taxon>Eukaryota</taxon>
        <taxon>Fungi</taxon>
        <taxon>Dikarya</taxon>
        <taxon>Ascomycota</taxon>
        <taxon>Pezizomycotina</taxon>
        <taxon>Sordariomycetes</taxon>
        <taxon>Xylariomycetidae</taxon>
        <taxon>Xylariales</taxon>
        <taxon>Microdochiaceae</taxon>
        <taxon>Microdochium</taxon>
    </lineage>
</organism>
<feature type="signal peptide" evidence="1">
    <location>
        <begin position="1"/>
        <end position="25"/>
    </location>
</feature>
<evidence type="ECO:0000256" key="1">
    <source>
        <dbReference type="SAM" id="SignalP"/>
    </source>
</evidence>
<name>A0A136IWW6_9PEZI</name>
<keyword evidence="3" id="KW-1185">Reference proteome</keyword>
<evidence type="ECO:0000313" key="3">
    <source>
        <dbReference type="Proteomes" id="UP000070501"/>
    </source>
</evidence>
<evidence type="ECO:0000313" key="2">
    <source>
        <dbReference type="EMBL" id="KXJ89520.1"/>
    </source>
</evidence>
<dbReference type="InParanoid" id="A0A136IWW6"/>
<dbReference type="EMBL" id="KQ964255">
    <property type="protein sequence ID" value="KXJ89520.1"/>
    <property type="molecule type" value="Genomic_DNA"/>
</dbReference>
<proteinExistence type="predicted"/>
<gene>
    <name evidence="2" type="ORF">Micbo1qcDRAFT_165615</name>
</gene>
<keyword evidence="1" id="KW-0732">Signal</keyword>
<reference evidence="3" key="1">
    <citation type="submission" date="2016-02" db="EMBL/GenBank/DDBJ databases">
        <title>Draft genome sequence of Microdochium bolleyi, a fungal endophyte of beachgrass.</title>
        <authorList>
            <consortium name="DOE Joint Genome Institute"/>
            <person name="David A.S."/>
            <person name="May G."/>
            <person name="Haridas S."/>
            <person name="Lim J."/>
            <person name="Wang M."/>
            <person name="Labutti K."/>
            <person name="Lipzen A."/>
            <person name="Barry K."/>
            <person name="Grigoriev I.V."/>
        </authorList>
    </citation>
    <scope>NUCLEOTIDE SEQUENCE [LARGE SCALE GENOMIC DNA]</scope>
    <source>
        <strain evidence="3">J235TASD1</strain>
    </source>
</reference>
<dbReference type="AlphaFoldDB" id="A0A136IWW6"/>
<feature type="chain" id="PRO_5007293218" evidence="1">
    <location>
        <begin position="26"/>
        <end position="175"/>
    </location>
</feature>
<accession>A0A136IWW6</accession>
<dbReference type="Proteomes" id="UP000070501">
    <property type="component" value="Unassembled WGS sequence"/>
</dbReference>
<protein>
    <submittedName>
        <fullName evidence="2">Uncharacterized protein</fullName>
    </submittedName>
</protein>
<sequence length="175" mass="17711">MAATSFRALVALCLVALLQCTAVLAWSMPSFGGGGLVALAPRQSPNAGAGAAPGSGTVVTCADYSRVANMSIIGLNSTLRGAFLRSAPHGTDAASALLDTQSPKLPAYQFNAALNAQCGNLTTVAFQGADLNLTRGIVAEFTIVDAPGIGVDGITTLVICSAIVMFMGITLMTME</sequence>
<dbReference type="OrthoDB" id="3438213at2759"/>